<dbReference type="CDD" id="cd09993">
    <property type="entry name" value="HDAC_classIV"/>
    <property type="match status" value="1"/>
</dbReference>
<dbReference type="InterPro" id="IPR023801">
    <property type="entry name" value="His_deacetylse_dom"/>
</dbReference>
<dbReference type="Pfam" id="PF00850">
    <property type="entry name" value="Hist_deacetyl"/>
    <property type="match status" value="1"/>
</dbReference>
<dbReference type="Gene3D" id="3.40.800.20">
    <property type="entry name" value="Histone deacetylase domain"/>
    <property type="match status" value="1"/>
</dbReference>
<dbReference type="InterPro" id="IPR000286">
    <property type="entry name" value="HDACs"/>
</dbReference>
<dbReference type="PRINTS" id="PR01270">
    <property type="entry name" value="HDASUPER"/>
</dbReference>
<feature type="domain" description="Histone deacetylase" evidence="3">
    <location>
        <begin position="64"/>
        <end position="346"/>
    </location>
</feature>
<dbReference type="GO" id="GO:0040029">
    <property type="term" value="P:epigenetic regulation of gene expression"/>
    <property type="evidence" value="ECO:0007669"/>
    <property type="project" value="TreeGrafter"/>
</dbReference>
<evidence type="ECO:0000259" key="3">
    <source>
        <dbReference type="Pfam" id="PF00850"/>
    </source>
</evidence>
<feature type="region of interest" description="Disordered" evidence="2">
    <location>
        <begin position="1"/>
        <end position="45"/>
    </location>
</feature>
<name>A0AAW1T0J7_9CHLO</name>
<dbReference type="Proteomes" id="UP001485043">
    <property type="component" value="Unassembled WGS sequence"/>
</dbReference>
<dbReference type="InterPro" id="IPR044150">
    <property type="entry name" value="HDAC_classIV"/>
</dbReference>
<reference evidence="4 5" key="1">
    <citation type="journal article" date="2024" name="Nat. Commun.">
        <title>Phylogenomics reveals the evolutionary origins of lichenization in chlorophyte algae.</title>
        <authorList>
            <person name="Puginier C."/>
            <person name="Libourel C."/>
            <person name="Otte J."/>
            <person name="Skaloud P."/>
            <person name="Haon M."/>
            <person name="Grisel S."/>
            <person name="Petersen M."/>
            <person name="Berrin J.G."/>
            <person name="Delaux P.M."/>
            <person name="Dal Grande F."/>
            <person name="Keller J."/>
        </authorList>
    </citation>
    <scope>NUCLEOTIDE SEQUENCE [LARGE SCALE GENOMIC DNA]</scope>
    <source>
        <strain evidence="4 5">SAG 2523</strain>
    </source>
</reference>
<protein>
    <recommendedName>
        <fullName evidence="3">Histone deacetylase domain-containing protein</fullName>
    </recommendedName>
</protein>
<organism evidence="4 5">
    <name type="scientific">Apatococcus fuscideae</name>
    <dbReference type="NCBI Taxonomy" id="2026836"/>
    <lineage>
        <taxon>Eukaryota</taxon>
        <taxon>Viridiplantae</taxon>
        <taxon>Chlorophyta</taxon>
        <taxon>core chlorophytes</taxon>
        <taxon>Trebouxiophyceae</taxon>
        <taxon>Chlorellales</taxon>
        <taxon>Chlorellaceae</taxon>
        <taxon>Apatococcus</taxon>
    </lineage>
</organism>
<dbReference type="InterPro" id="IPR037138">
    <property type="entry name" value="His_deacetylse_dom_sf"/>
</dbReference>
<dbReference type="GO" id="GO:0000118">
    <property type="term" value="C:histone deacetylase complex"/>
    <property type="evidence" value="ECO:0007669"/>
    <property type="project" value="TreeGrafter"/>
</dbReference>
<dbReference type="PANTHER" id="PTHR10625">
    <property type="entry name" value="HISTONE DEACETYLASE HDAC1-RELATED"/>
    <property type="match status" value="1"/>
</dbReference>
<sequence length="365" mass="40439">MKKPPTAVQSLAPAEVPVWPEQQSDQQRRLITRKHDSSKTLTRPKHGKSFAWSQSLCQGIENLHPFDSKKFGKVVSGLERAGILRRGQLVTAVAADEPMLRDVHDAEYLHSMRTSPRKMAQVVELPPVACLPNFIVQRYLHHPQCVHVGGTMLAAALALEHGWSINLGGGMHHAHRKGGAGWCAYDDHMLALRRLRRSTDNKISKALYIDLDVHQGNGVERDKLHFDDDALHILDMYNSHLWPGDVYAQAAINTHVPFSTGIADAAYLNQLQDALDTAFRECQPNIVLYNAGTDILDGDPLGRCCISPTGIAERDQMVWMKAISARVPICMVLSGGYASRSAAVVTDSIEQLFKIFSLGSMIENR</sequence>
<dbReference type="GO" id="GO:0016787">
    <property type="term" value="F:hydrolase activity"/>
    <property type="evidence" value="ECO:0007669"/>
    <property type="project" value="UniProtKB-KW"/>
</dbReference>
<evidence type="ECO:0000313" key="4">
    <source>
        <dbReference type="EMBL" id="KAK9862276.1"/>
    </source>
</evidence>
<dbReference type="EMBL" id="JALJOV010000629">
    <property type="protein sequence ID" value="KAK9862276.1"/>
    <property type="molecule type" value="Genomic_DNA"/>
</dbReference>
<evidence type="ECO:0000256" key="2">
    <source>
        <dbReference type="SAM" id="MobiDB-lite"/>
    </source>
</evidence>
<dbReference type="InterPro" id="IPR023696">
    <property type="entry name" value="Ureohydrolase_dom_sf"/>
</dbReference>
<proteinExistence type="predicted"/>
<dbReference type="PANTHER" id="PTHR10625:SF23">
    <property type="entry name" value="HISTONE DEACETYLASE 11"/>
    <property type="match status" value="1"/>
</dbReference>
<keyword evidence="1" id="KW-0378">Hydrolase</keyword>
<keyword evidence="5" id="KW-1185">Reference proteome</keyword>
<dbReference type="GO" id="GO:0004407">
    <property type="term" value="F:histone deacetylase activity"/>
    <property type="evidence" value="ECO:0007669"/>
    <property type="project" value="InterPro"/>
</dbReference>
<accession>A0AAW1T0J7</accession>
<evidence type="ECO:0000313" key="5">
    <source>
        <dbReference type="Proteomes" id="UP001485043"/>
    </source>
</evidence>
<dbReference type="AlphaFoldDB" id="A0AAW1T0J7"/>
<evidence type="ECO:0000256" key="1">
    <source>
        <dbReference type="ARBA" id="ARBA00022801"/>
    </source>
</evidence>
<gene>
    <name evidence="4" type="ORF">WJX84_002348</name>
</gene>
<dbReference type="SUPFAM" id="SSF52768">
    <property type="entry name" value="Arginase/deacetylase"/>
    <property type="match status" value="1"/>
</dbReference>
<comment type="caution">
    <text evidence="4">The sequence shown here is derived from an EMBL/GenBank/DDBJ whole genome shotgun (WGS) entry which is preliminary data.</text>
</comment>